<reference evidence="7 8" key="1">
    <citation type="submission" date="2018-10" db="EMBL/GenBank/DDBJ databases">
        <title>Histidinibacterium lentulum gen. nov., sp. nov., a marine bacterium from the culture broth of Picochlorum sp. 122.</title>
        <authorList>
            <person name="Wang G."/>
        </authorList>
    </citation>
    <scope>NUCLEOTIDE SEQUENCE [LARGE SCALE GENOMIC DNA]</scope>
    <source>
        <strain evidence="7 8">B17</strain>
    </source>
</reference>
<keyword evidence="4" id="KW-0408">Iron</keyword>
<dbReference type="InterPro" id="IPR012675">
    <property type="entry name" value="Beta-grasp_dom_sf"/>
</dbReference>
<dbReference type="SUPFAM" id="SSF47741">
    <property type="entry name" value="CO dehydrogenase ISP C-domain like"/>
    <property type="match status" value="1"/>
</dbReference>
<comment type="caution">
    <text evidence="7">The sequence shown here is derived from an EMBL/GenBank/DDBJ whole genome shotgun (WGS) entry which is preliminary data.</text>
</comment>
<keyword evidence="5" id="KW-0411">Iron-sulfur</keyword>
<evidence type="ECO:0000256" key="5">
    <source>
        <dbReference type="ARBA" id="ARBA00023014"/>
    </source>
</evidence>
<evidence type="ECO:0000256" key="2">
    <source>
        <dbReference type="ARBA" id="ARBA00022723"/>
    </source>
</evidence>
<evidence type="ECO:0000256" key="4">
    <source>
        <dbReference type="ARBA" id="ARBA00023004"/>
    </source>
</evidence>
<dbReference type="EMBL" id="RDRB01000002">
    <property type="protein sequence ID" value="ROU03806.1"/>
    <property type="molecule type" value="Genomic_DNA"/>
</dbReference>
<dbReference type="CDD" id="cd00207">
    <property type="entry name" value="fer2"/>
    <property type="match status" value="1"/>
</dbReference>
<dbReference type="Proteomes" id="UP000268016">
    <property type="component" value="Unassembled WGS sequence"/>
</dbReference>
<name>A0A3N2R8Z2_9RHOB</name>
<dbReference type="InterPro" id="IPR006058">
    <property type="entry name" value="2Fe2S_fd_BS"/>
</dbReference>
<dbReference type="Pfam" id="PF00111">
    <property type="entry name" value="Fer2"/>
    <property type="match status" value="1"/>
</dbReference>
<dbReference type="PROSITE" id="PS00197">
    <property type="entry name" value="2FE2S_FER_1"/>
    <property type="match status" value="1"/>
</dbReference>
<dbReference type="GO" id="GO:0046872">
    <property type="term" value="F:metal ion binding"/>
    <property type="evidence" value="ECO:0007669"/>
    <property type="project" value="UniProtKB-KW"/>
</dbReference>
<protein>
    <submittedName>
        <fullName evidence="7">(2Fe-2S)-binding protein</fullName>
    </submittedName>
</protein>
<accession>A0A3N2R8Z2</accession>
<dbReference type="Gene3D" id="1.10.150.120">
    <property type="entry name" value="[2Fe-2S]-binding domain"/>
    <property type="match status" value="1"/>
</dbReference>
<dbReference type="InterPro" id="IPR036010">
    <property type="entry name" value="2Fe-2S_ferredoxin-like_sf"/>
</dbReference>
<sequence>MDDPRPYDLTVDGRAVRVTARPDTPVLSVLRDDLGLLGTRTGCLQGRCGSCTVHLDGKAVQTCSLPLWSVEGRRIDTVEGPSPTLARVREAFLEEQAAQCGYCVNGIMMTVSALLDEGVRDRSEMLETLDERHLCRCGAHPRMLRAIDRLLEGAA</sequence>
<dbReference type="InterPro" id="IPR036884">
    <property type="entry name" value="2Fe-2S-bd_dom_sf"/>
</dbReference>
<evidence type="ECO:0000313" key="8">
    <source>
        <dbReference type="Proteomes" id="UP000268016"/>
    </source>
</evidence>
<dbReference type="InterPro" id="IPR002888">
    <property type="entry name" value="2Fe-2S-bd"/>
</dbReference>
<dbReference type="PANTHER" id="PTHR44379:SF6">
    <property type="entry name" value="BLR6046 PROTEIN"/>
    <property type="match status" value="1"/>
</dbReference>
<evidence type="ECO:0000259" key="6">
    <source>
        <dbReference type="PROSITE" id="PS51085"/>
    </source>
</evidence>
<feature type="domain" description="2Fe-2S ferredoxin-type" evidence="6">
    <location>
        <begin position="5"/>
        <end position="81"/>
    </location>
</feature>
<dbReference type="PROSITE" id="PS51085">
    <property type="entry name" value="2FE2S_FER_2"/>
    <property type="match status" value="1"/>
</dbReference>
<keyword evidence="3" id="KW-0560">Oxidoreductase</keyword>
<evidence type="ECO:0000256" key="3">
    <source>
        <dbReference type="ARBA" id="ARBA00023002"/>
    </source>
</evidence>
<dbReference type="Gene3D" id="3.10.20.30">
    <property type="match status" value="1"/>
</dbReference>
<dbReference type="OrthoDB" id="9792018at2"/>
<dbReference type="AlphaFoldDB" id="A0A3N2R8Z2"/>
<keyword evidence="8" id="KW-1185">Reference proteome</keyword>
<evidence type="ECO:0000256" key="1">
    <source>
        <dbReference type="ARBA" id="ARBA00022714"/>
    </source>
</evidence>
<organism evidence="7 8">
    <name type="scientific">Histidinibacterium lentulum</name>
    <dbReference type="NCBI Taxonomy" id="2480588"/>
    <lineage>
        <taxon>Bacteria</taxon>
        <taxon>Pseudomonadati</taxon>
        <taxon>Pseudomonadota</taxon>
        <taxon>Alphaproteobacteria</taxon>
        <taxon>Rhodobacterales</taxon>
        <taxon>Paracoccaceae</taxon>
        <taxon>Histidinibacterium</taxon>
    </lineage>
</organism>
<dbReference type="InterPro" id="IPR001041">
    <property type="entry name" value="2Fe-2S_ferredoxin-type"/>
</dbReference>
<evidence type="ECO:0000313" key="7">
    <source>
        <dbReference type="EMBL" id="ROU03806.1"/>
    </source>
</evidence>
<dbReference type="GO" id="GO:0051537">
    <property type="term" value="F:2 iron, 2 sulfur cluster binding"/>
    <property type="evidence" value="ECO:0007669"/>
    <property type="project" value="UniProtKB-KW"/>
</dbReference>
<keyword evidence="1" id="KW-0001">2Fe-2S</keyword>
<dbReference type="Pfam" id="PF01799">
    <property type="entry name" value="Fer2_2"/>
    <property type="match status" value="1"/>
</dbReference>
<dbReference type="SUPFAM" id="SSF54292">
    <property type="entry name" value="2Fe-2S ferredoxin-like"/>
    <property type="match status" value="1"/>
</dbReference>
<dbReference type="GO" id="GO:0016491">
    <property type="term" value="F:oxidoreductase activity"/>
    <property type="evidence" value="ECO:0007669"/>
    <property type="project" value="UniProtKB-KW"/>
</dbReference>
<proteinExistence type="predicted"/>
<dbReference type="PANTHER" id="PTHR44379">
    <property type="entry name" value="OXIDOREDUCTASE WITH IRON-SULFUR SUBUNIT"/>
    <property type="match status" value="1"/>
</dbReference>
<dbReference type="InterPro" id="IPR051452">
    <property type="entry name" value="Diverse_Oxidoreductases"/>
</dbReference>
<keyword evidence="2" id="KW-0479">Metal-binding</keyword>
<gene>
    <name evidence="7" type="ORF">EAT49_05810</name>
</gene>